<reference evidence="1 2" key="1">
    <citation type="submission" date="2024-02" db="EMBL/GenBank/DDBJ databases">
        <authorList>
            <person name="Vignale AGUSTIN F."/>
            <person name="Sosa J E."/>
            <person name="Modenutti C."/>
        </authorList>
    </citation>
    <scope>NUCLEOTIDE SEQUENCE [LARGE SCALE GENOMIC DNA]</scope>
</reference>
<gene>
    <name evidence="1" type="ORF">ILEXP_LOCUS34888</name>
</gene>
<protein>
    <submittedName>
        <fullName evidence="1">Uncharacterized protein</fullName>
    </submittedName>
</protein>
<comment type="caution">
    <text evidence="1">The sequence shown here is derived from an EMBL/GenBank/DDBJ whole genome shotgun (WGS) entry which is preliminary data.</text>
</comment>
<keyword evidence="2" id="KW-1185">Reference proteome</keyword>
<sequence length="152" mass="15859">MSNGEELVDLGGEPEEKGEALGVGVEAPWAPILKQLVGEGVGREEVPAARRAGECEEEALGAQAMTTPILVYGLASDIASVLVGGRAMERLVGQERNKAPGLERRRAAAVSDRAALGSLFMVLVLGNVGPSVDPCSVPIKDVIFLVLFGYFG</sequence>
<dbReference type="Proteomes" id="UP001642360">
    <property type="component" value="Unassembled WGS sequence"/>
</dbReference>
<proteinExistence type="predicted"/>
<name>A0ABC8TDX8_9AQUA</name>
<evidence type="ECO:0000313" key="2">
    <source>
        <dbReference type="Proteomes" id="UP001642360"/>
    </source>
</evidence>
<dbReference type="AlphaFoldDB" id="A0ABC8TDX8"/>
<dbReference type="EMBL" id="CAUOFW020004447">
    <property type="protein sequence ID" value="CAK9165715.1"/>
    <property type="molecule type" value="Genomic_DNA"/>
</dbReference>
<organism evidence="1 2">
    <name type="scientific">Ilex paraguariensis</name>
    <name type="common">yerba mate</name>
    <dbReference type="NCBI Taxonomy" id="185542"/>
    <lineage>
        <taxon>Eukaryota</taxon>
        <taxon>Viridiplantae</taxon>
        <taxon>Streptophyta</taxon>
        <taxon>Embryophyta</taxon>
        <taxon>Tracheophyta</taxon>
        <taxon>Spermatophyta</taxon>
        <taxon>Magnoliopsida</taxon>
        <taxon>eudicotyledons</taxon>
        <taxon>Gunneridae</taxon>
        <taxon>Pentapetalae</taxon>
        <taxon>asterids</taxon>
        <taxon>campanulids</taxon>
        <taxon>Aquifoliales</taxon>
        <taxon>Aquifoliaceae</taxon>
        <taxon>Ilex</taxon>
    </lineage>
</organism>
<accession>A0ABC8TDX8</accession>
<evidence type="ECO:0000313" key="1">
    <source>
        <dbReference type="EMBL" id="CAK9165715.1"/>
    </source>
</evidence>